<organism evidence="2 3">
    <name type="scientific">Marinobacterium rhizophilum</name>
    <dbReference type="NCBI Taxonomy" id="420402"/>
    <lineage>
        <taxon>Bacteria</taxon>
        <taxon>Pseudomonadati</taxon>
        <taxon>Pseudomonadota</taxon>
        <taxon>Gammaproteobacteria</taxon>
        <taxon>Oceanospirillales</taxon>
        <taxon>Oceanospirillaceae</taxon>
        <taxon>Marinobacterium</taxon>
    </lineage>
</organism>
<dbReference type="RefSeq" id="WP_255853723.1">
    <property type="nucleotide sequence ID" value="NZ_CP073347.1"/>
</dbReference>
<accession>A0ABY5HH42</accession>
<evidence type="ECO:0000256" key="1">
    <source>
        <dbReference type="SAM" id="MobiDB-lite"/>
    </source>
</evidence>
<sequence length="66" mass="7136">MKKARAPSGVRAFLQPADDDLAVSNQPSRITNHESRTTNAQSERFDPGAFAGIVACDFCAWQAAKL</sequence>
<protein>
    <submittedName>
        <fullName evidence="2">Uncharacterized protein</fullName>
    </submittedName>
</protein>
<proteinExistence type="predicted"/>
<evidence type="ECO:0000313" key="3">
    <source>
        <dbReference type="Proteomes" id="UP001058461"/>
    </source>
</evidence>
<dbReference type="Proteomes" id="UP001058461">
    <property type="component" value="Chromosome"/>
</dbReference>
<dbReference type="EMBL" id="CP073347">
    <property type="protein sequence ID" value="UTW11686.1"/>
    <property type="molecule type" value="Genomic_DNA"/>
</dbReference>
<evidence type="ECO:0000313" key="2">
    <source>
        <dbReference type="EMBL" id="UTW11686.1"/>
    </source>
</evidence>
<feature type="region of interest" description="Disordered" evidence="1">
    <location>
        <begin position="16"/>
        <end position="43"/>
    </location>
</feature>
<keyword evidence="3" id="KW-1185">Reference proteome</keyword>
<gene>
    <name evidence="2" type="ORF">KDW95_20930</name>
</gene>
<reference evidence="2" key="1">
    <citation type="submission" date="2021-04" db="EMBL/GenBank/DDBJ databases">
        <title>Oceanospirillales bacteria with DddD are important DMSP degraders in coastal seawater.</title>
        <authorList>
            <person name="Liu J."/>
        </authorList>
    </citation>
    <scope>NUCLEOTIDE SEQUENCE</scope>
    <source>
        <strain evidence="2">D13-1</strain>
    </source>
</reference>
<name>A0ABY5HH42_9GAMM</name>